<evidence type="ECO:0000259" key="5">
    <source>
        <dbReference type="Pfam" id="PF07731"/>
    </source>
</evidence>
<proteinExistence type="predicted"/>
<evidence type="ECO:0000313" key="7">
    <source>
        <dbReference type="EMBL" id="PPK78229.1"/>
    </source>
</evidence>
<dbReference type="AlphaFoldDB" id="A0A2S6HL55"/>
<dbReference type="RefSeq" id="WP_104427575.1">
    <property type="nucleotide sequence ID" value="NZ_PTIZ01000001.1"/>
</dbReference>
<evidence type="ECO:0000256" key="3">
    <source>
        <dbReference type="SAM" id="SignalP"/>
    </source>
</evidence>
<feature type="chain" id="PRO_5015689556" evidence="3">
    <location>
        <begin position="26"/>
        <end position="609"/>
    </location>
</feature>
<dbReference type="PANTHER" id="PTHR11709">
    <property type="entry name" value="MULTI-COPPER OXIDASE"/>
    <property type="match status" value="1"/>
</dbReference>
<dbReference type="Gene3D" id="2.60.40.420">
    <property type="entry name" value="Cupredoxins - blue copper proteins"/>
    <property type="match status" value="3"/>
</dbReference>
<dbReference type="SUPFAM" id="SSF49503">
    <property type="entry name" value="Cupredoxins"/>
    <property type="match status" value="3"/>
</dbReference>
<dbReference type="InterPro" id="IPR008972">
    <property type="entry name" value="Cupredoxin"/>
</dbReference>
<evidence type="ECO:0000313" key="8">
    <source>
        <dbReference type="Proteomes" id="UP000240010"/>
    </source>
</evidence>
<dbReference type="Pfam" id="PF00394">
    <property type="entry name" value="Cu-oxidase"/>
    <property type="match status" value="1"/>
</dbReference>
<keyword evidence="2" id="KW-0560">Oxidoreductase</keyword>
<dbReference type="PROSITE" id="PS00080">
    <property type="entry name" value="MULTICOPPER_OXIDASE2"/>
    <property type="match status" value="1"/>
</dbReference>
<feature type="domain" description="Plastocyanin-like" evidence="4">
    <location>
        <begin position="278"/>
        <end position="332"/>
    </location>
</feature>
<dbReference type="PANTHER" id="PTHR11709:SF518">
    <property type="entry name" value="MULTICOPPER OXIDASE"/>
    <property type="match status" value="1"/>
</dbReference>
<dbReference type="Pfam" id="PF07732">
    <property type="entry name" value="Cu-oxidase_3"/>
    <property type="match status" value="1"/>
</dbReference>
<feature type="signal peptide" evidence="3">
    <location>
        <begin position="1"/>
        <end position="25"/>
    </location>
</feature>
<dbReference type="Proteomes" id="UP000240010">
    <property type="component" value="Unassembled WGS sequence"/>
</dbReference>
<evidence type="ECO:0000256" key="1">
    <source>
        <dbReference type="ARBA" id="ARBA00022723"/>
    </source>
</evidence>
<dbReference type="EMBL" id="PTIZ01000001">
    <property type="protein sequence ID" value="PPK78229.1"/>
    <property type="molecule type" value="Genomic_DNA"/>
</dbReference>
<evidence type="ECO:0000259" key="6">
    <source>
        <dbReference type="Pfam" id="PF07732"/>
    </source>
</evidence>
<dbReference type="InterPro" id="IPR011707">
    <property type="entry name" value="Cu-oxidase-like_N"/>
</dbReference>
<keyword evidence="3" id="KW-0732">Signal</keyword>
<reference evidence="7 8" key="1">
    <citation type="submission" date="2018-02" db="EMBL/GenBank/DDBJ databases">
        <title>Subsurface microbial communities from deep shales in Ohio and West Virginia, USA.</title>
        <authorList>
            <person name="Wrighton K."/>
        </authorList>
    </citation>
    <scope>NUCLEOTIDE SEQUENCE [LARGE SCALE GENOMIC DNA]</scope>
    <source>
        <strain evidence="7 8">OWC-DMM</strain>
    </source>
</reference>
<evidence type="ECO:0000259" key="4">
    <source>
        <dbReference type="Pfam" id="PF00394"/>
    </source>
</evidence>
<evidence type="ECO:0000256" key="2">
    <source>
        <dbReference type="ARBA" id="ARBA00023002"/>
    </source>
</evidence>
<dbReference type="CDD" id="cd13853">
    <property type="entry name" value="CuRO_1_Tth-MCO_like"/>
    <property type="match status" value="1"/>
</dbReference>
<dbReference type="InterPro" id="IPR002355">
    <property type="entry name" value="Cu_oxidase_Cu_BS"/>
</dbReference>
<dbReference type="InterPro" id="IPR001117">
    <property type="entry name" value="Cu-oxidase_2nd"/>
</dbReference>
<feature type="domain" description="Plastocyanin-like" evidence="6">
    <location>
        <begin position="187"/>
        <end position="228"/>
    </location>
</feature>
<sequence>MFYFTATRAALIALIAGLHSMPILADTTDTPSDPACIYQETDLKTYGGQAYAAPEEIRSVNGQLTAKLNVVFTEPAKTKIAGCGVTLRSYNGKLVGPTLRVKPGDTLNITLNNALGQTGKLTPEQLCNNPHDAFGGSPLPDKFNCTNLHTHGMHVSPSGDADNILVMVPPVPYKNSKNSSLSANPRQITINIPKTHGPGTYWYHPHVHGSTGVQVGSGMEGAIIVEDDPAKTPESIMKANTNEKIFMLQTLPYDDTGKVNDFLALGDDRAFVRNRYLLVNGQVAPTIKMRPGEVQRWRFIDSSFNRTAQLTLEKHDLHEIAVDGNYLSQLDTWVNNWEQKDYCCTGEWDQEKTFKLKRQAVELIPGSRSDVLVRASKTPGRYKLAADTYISGRLDPSTASFTDYVVAWVEVEGEPIADTGLPTNEEMAKLYPYTDIKNSNVKYNQIATFNRDQPIGGNDGGIACNPERDKTPCYPIGFQVNGHVFDANQPRVLELRPDAAELAKSPEDSNGPQTGTDSWIISSADPTRNHVFHIHTNDFQTTRTDPLGNTETLWRDSLLVKYGQPQTILTRYEDFDGTTVLHCHLLSHEDMGMMQVIQFKKRDVGMTGH</sequence>
<dbReference type="GO" id="GO:0016491">
    <property type="term" value="F:oxidoreductase activity"/>
    <property type="evidence" value="ECO:0007669"/>
    <property type="project" value="UniProtKB-KW"/>
</dbReference>
<dbReference type="InterPro" id="IPR011706">
    <property type="entry name" value="Cu-oxidase_C"/>
</dbReference>
<dbReference type="InterPro" id="IPR045087">
    <property type="entry name" value="Cu-oxidase_fam"/>
</dbReference>
<accession>A0A2S6HL55</accession>
<gene>
    <name evidence="7" type="ORF">B0F87_101611</name>
</gene>
<feature type="domain" description="Plastocyanin-like" evidence="5">
    <location>
        <begin position="501"/>
        <end position="598"/>
    </location>
</feature>
<keyword evidence="1" id="KW-0479">Metal-binding</keyword>
<protein>
    <submittedName>
        <fullName evidence="7">FtsP/CotA-like multicopper oxidase with cupredoxin domain</fullName>
    </submittedName>
</protein>
<dbReference type="Pfam" id="PF07731">
    <property type="entry name" value="Cu-oxidase_2"/>
    <property type="match status" value="1"/>
</dbReference>
<dbReference type="GO" id="GO:0005507">
    <property type="term" value="F:copper ion binding"/>
    <property type="evidence" value="ECO:0007669"/>
    <property type="project" value="InterPro"/>
</dbReference>
<organism evidence="7 8">
    <name type="scientific">Methylobacter tundripaludum</name>
    <dbReference type="NCBI Taxonomy" id="173365"/>
    <lineage>
        <taxon>Bacteria</taxon>
        <taxon>Pseudomonadati</taxon>
        <taxon>Pseudomonadota</taxon>
        <taxon>Gammaproteobacteria</taxon>
        <taxon>Methylococcales</taxon>
        <taxon>Methylococcaceae</taxon>
        <taxon>Methylobacter</taxon>
    </lineage>
</organism>
<name>A0A2S6HL55_9GAMM</name>
<comment type="caution">
    <text evidence="7">The sequence shown here is derived from an EMBL/GenBank/DDBJ whole genome shotgun (WGS) entry which is preliminary data.</text>
</comment>